<proteinExistence type="predicted"/>
<dbReference type="NCBIfam" id="TIGR00254">
    <property type="entry name" value="GGDEF"/>
    <property type="match status" value="1"/>
</dbReference>
<feature type="transmembrane region" description="Helical" evidence="4">
    <location>
        <begin position="335"/>
        <end position="357"/>
    </location>
</feature>
<evidence type="ECO:0000259" key="5">
    <source>
        <dbReference type="PROSITE" id="PS50887"/>
    </source>
</evidence>
<dbReference type="Proteomes" id="UP000787472">
    <property type="component" value="Unassembled WGS sequence"/>
</dbReference>
<dbReference type="GO" id="GO:0052621">
    <property type="term" value="F:diguanylate cyclase activity"/>
    <property type="evidence" value="ECO:0007669"/>
    <property type="project" value="UniProtKB-EC"/>
</dbReference>
<protein>
    <recommendedName>
        <fullName evidence="2">diguanylate cyclase</fullName>
        <ecNumber evidence="2">2.7.7.65</ecNumber>
    </recommendedName>
</protein>
<feature type="transmembrane region" description="Helical" evidence="4">
    <location>
        <begin position="312"/>
        <end position="329"/>
    </location>
</feature>
<name>A0A9E5T427_9GAMM</name>
<dbReference type="PANTHER" id="PTHR45138">
    <property type="entry name" value="REGULATORY COMPONENTS OF SENSORY TRANSDUCTION SYSTEM"/>
    <property type="match status" value="1"/>
</dbReference>
<dbReference type="EC" id="2.7.7.65" evidence="2"/>
<keyword evidence="4" id="KW-0472">Membrane</keyword>
<comment type="cofactor">
    <cofactor evidence="1">
        <name>Mg(2+)</name>
        <dbReference type="ChEBI" id="CHEBI:18420"/>
    </cofactor>
</comment>
<keyword evidence="4" id="KW-0812">Transmembrane</keyword>
<keyword evidence="7" id="KW-1185">Reference proteome</keyword>
<dbReference type="PANTHER" id="PTHR45138:SF9">
    <property type="entry name" value="DIGUANYLATE CYCLASE DGCM-RELATED"/>
    <property type="match status" value="1"/>
</dbReference>
<dbReference type="FunFam" id="3.30.70.270:FF:000001">
    <property type="entry name" value="Diguanylate cyclase domain protein"/>
    <property type="match status" value="1"/>
</dbReference>
<dbReference type="GO" id="GO:0005886">
    <property type="term" value="C:plasma membrane"/>
    <property type="evidence" value="ECO:0007669"/>
    <property type="project" value="TreeGrafter"/>
</dbReference>
<dbReference type="SMART" id="SM00267">
    <property type="entry name" value="GGDEF"/>
    <property type="match status" value="1"/>
</dbReference>
<dbReference type="Pfam" id="PF07695">
    <property type="entry name" value="7TMR-DISM_7TM"/>
    <property type="match status" value="1"/>
</dbReference>
<evidence type="ECO:0000313" key="7">
    <source>
        <dbReference type="Proteomes" id="UP000787472"/>
    </source>
</evidence>
<comment type="catalytic activity">
    <reaction evidence="3">
        <text>2 GTP = 3',3'-c-di-GMP + 2 diphosphate</text>
        <dbReference type="Rhea" id="RHEA:24898"/>
        <dbReference type="ChEBI" id="CHEBI:33019"/>
        <dbReference type="ChEBI" id="CHEBI:37565"/>
        <dbReference type="ChEBI" id="CHEBI:58805"/>
        <dbReference type="EC" id="2.7.7.65"/>
    </reaction>
</comment>
<dbReference type="Pfam" id="PF07696">
    <property type="entry name" value="7TMR-DISMED2"/>
    <property type="match status" value="1"/>
</dbReference>
<evidence type="ECO:0000313" key="6">
    <source>
        <dbReference type="EMBL" id="NHO67504.1"/>
    </source>
</evidence>
<keyword evidence="4" id="KW-1133">Transmembrane helix</keyword>
<dbReference type="InterPro" id="IPR011623">
    <property type="entry name" value="7TMR_DISM_rcpt_extracell_dom1"/>
</dbReference>
<dbReference type="CDD" id="cd01949">
    <property type="entry name" value="GGDEF"/>
    <property type="match status" value="1"/>
</dbReference>
<dbReference type="InterPro" id="IPR050469">
    <property type="entry name" value="Diguanylate_Cyclase"/>
</dbReference>
<dbReference type="InterPro" id="IPR000160">
    <property type="entry name" value="GGDEF_dom"/>
</dbReference>
<dbReference type="EMBL" id="JAAONZ010000017">
    <property type="protein sequence ID" value="NHO67504.1"/>
    <property type="molecule type" value="Genomic_DNA"/>
</dbReference>
<evidence type="ECO:0000256" key="3">
    <source>
        <dbReference type="ARBA" id="ARBA00034247"/>
    </source>
</evidence>
<gene>
    <name evidence="6" type="ORF">G8770_18320</name>
</gene>
<dbReference type="InterPro" id="IPR043128">
    <property type="entry name" value="Rev_trsase/Diguanyl_cyclase"/>
</dbReference>
<evidence type="ECO:0000256" key="1">
    <source>
        <dbReference type="ARBA" id="ARBA00001946"/>
    </source>
</evidence>
<dbReference type="AlphaFoldDB" id="A0A9E5T427"/>
<feature type="transmembrane region" description="Helical" evidence="4">
    <location>
        <begin position="278"/>
        <end position="300"/>
    </location>
</feature>
<accession>A0A9E5T427</accession>
<dbReference type="Gene3D" id="2.60.40.2380">
    <property type="match status" value="1"/>
</dbReference>
<dbReference type="Pfam" id="PF00990">
    <property type="entry name" value="GGDEF"/>
    <property type="match status" value="1"/>
</dbReference>
<organism evidence="6 7">
    <name type="scientific">Pseudomaricurvus hydrocarbonicus</name>
    <dbReference type="NCBI Taxonomy" id="1470433"/>
    <lineage>
        <taxon>Bacteria</taxon>
        <taxon>Pseudomonadati</taxon>
        <taxon>Pseudomonadota</taxon>
        <taxon>Gammaproteobacteria</taxon>
        <taxon>Cellvibrionales</taxon>
        <taxon>Cellvibrionaceae</taxon>
        <taxon>Pseudomaricurvus</taxon>
    </lineage>
</organism>
<evidence type="ECO:0000256" key="4">
    <source>
        <dbReference type="SAM" id="Phobius"/>
    </source>
</evidence>
<feature type="transmembrane region" description="Helical" evidence="4">
    <location>
        <begin position="396"/>
        <end position="419"/>
    </location>
</feature>
<dbReference type="InterPro" id="IPR029787">
    <property type="entry name" value="Nucleotide_cyclase"/>
</dbReference>
<dbReference type="Gene3D" id="3.30.70.270">
    <property type="match status" value="1"/>
</dbReference>
<dbReference type="RefSeq" id="WP_167190327.1">
    <property type="nucleotide sequence ID" value="NZ_JAAONZ010000017.1"/>
</dbReference>
<sequence length="627" mass="69777">MFNSHRVSFHRAQWVGRSGWAAGIRCLLLLYLCALGTQALAVKPVVVAGDENGETIESNLELWHDLQGHKTLDDALTAFAAGEFSPLTTSNKSLGLKPGAFWGHLYLTNPAAQSRTLYLEYVDHQLANLQAYQRSPLSSEGLIGSPGSMAKIAEFDINGSFSDRAVSHHRFVFAVTLEPGQTTELLVRYGTGDRGFIYPSLRVWSAENLRMAQTAEVGLLAFLMGGIVIMAMVSLTVGLATGEALFFAYCLYALSKIAMWWTMAGFTHQFIIPEHFHWRYISFSGALVITTGIWFARLFLKTRTCIPRFDRLLLLMLWCACLLVLAAWAEQKAVAVILITVLLLMYPLVSIAGLMRWYQGAREAAVFALAWAFLVAGLLSQALRDLGYVEHTLSNYYWPAVGSYTEMVVILFAMGVNLYKLRDQKNAAELRYLTQLEHKKSELETLVKERTRDLEAAKSLAEVEASTDPLTGANNRRSFFRLGTQLLHRSQRHASAFSLLMFDIDHFKAINDNFGHSVGDDALRLFARTLMAEIRDIDIFGRLGGEEFALLFSGTDDASLKTAERLRETVSKLSIPVGGEEITFTASVGVAHFGKEATLEELFYKADAALYEAKQEGRNRVKSADDI</sequence>
<dbReference type="GO" id="GO:0043709">
    <property type="term" value="P:cell adhesion involved in single-species biofilm formation"/>
    <property type="evidence" value="ECO:0007669"/>
    <property type="project" value="TreeGrafter"/>
</dbReference>
<feature type="transmembrane region" description="Helical" evidence="4">
    <location>
        <begin position="364"/>
        <end position="384"/>
    </location>
</feature>
<reference evidence="6" key="1">
    <citation type="submission" date="2020-03" db="EMBL/GenBank/DDBJ databases">
        <authorList>
            <person name="Guo F."/>
        </authorList>
    </citation>
    <scope>NUCLEOTIDE SEQUENCE</scope>
    <source>
        <strain evidence="6">JCM 30134</strain>
    </source>
</reference>
<dbReference type="PROSITE" id="PS50887">
    <property type="entry name" value="GGDEF"/>
    <property type="match status" value="1"/>
</dbReference>
<evidence type="ECO:0000256" key="2">
    <source>
        <dbReference type="ARBA" id="ARBA00012528"/>
    </source>
</evidence>
<comment type="caution">
    <text evidence="6">The sequence shown here is derived from an EMBL/GenBank/DDBJ whole genome shotgun (WGS) entry which is preliminary data.</text>
</comment>
<feature type="transmembrane region" description="Helical" evidence="4">
    <location>
        <begin position="217"/>
        <end position="239"/>
    </location>
</feature>
<dbReference type="GO" id="GO:1902201">
    <property type="term" value="P:negative regulation of bacterial-type flagellum-dependent cell motility"/>
    <property type="evidence" value="ECO:0007669"/>
    <property type="project" value="TreeGrafter"/>
</dbReference>
<feature type="domain" description="GGDEF" evidence="5">
    <location>
        <begin position="495"/>
        <end position="626"/>
    </location>
</feature>
<dbReference type="InterPro" id="IPR011622">
    <property type="entry name" value="7TMR_DISM_rcpt_extracell_dom2"/>
</dbReference>
<dbReference type="SUPFAM" id="SSF55073">
    <property type="entry name" value="Nucleotide cyclase"/>
    <property type="match status" value="1"/>
</dbReference>
<feature type="transmembrane region" description="Helical" evidence="4">
    <location>
        <begin position="246"/>
        <end position="266"/>
    </location>
</feature>